<dbReference type="Pfam" id="PF06963">
    <property type="entry name" value="FPN1"/>
    <property type="match status" value="1"/>
</dbReference>
<feature type="transmembrane region" description="Helical" evidence="7">
    <location>
        <begin position="238"/>
        <end position="263"/>
    </location>
</feature>
<comment type="caution">
    <text evidence="7">Lacks conserved residue(s) required for the propagation of feature annotation.</text>
</comment>
<evidence type="ECO:0000256" key="2">
    <source>
        <dbReference type="ARBA" id="ARBA00006279"/>
    </source>
</evidence>
<dbReference type="STRING" id="574566.I0ZAD3"/>
<evidence type="ECO:0000256" key="6">
    <source>
        <dbReference type="ARBA" id="ARBA00023136"/>
    </source>
</evidence>
<dbReference type="Gene3D" id="1.20.1250.20">
    <property type="entry name" value="MFS general substrate transporter like domains"/>
    <property type="match status" value="1"/>
</dbReference>
<dbReference type="InterPro" id="IPR009716">
    <property type="entry name" value="Ferroportin-1"/>
</dbReference>
<dbReference type="AlphaFoldDB" id="I0ZAD3"/>
<feature type="transmembrane region" description="Helical" evidence="7">
    <location>
        <begin position="275"/>
        <end position="294"/>
    </location>
</feature>
<reference evidence="8 9" key="1">
    <citation type="journal article" date="2012" name="Genome Biol.">
        <title>The genome of the polar eukaryotic microalga coccomyxa subellipsoidea reveals traits of cold adaptation.</title>
        <authorList>
            <person name="Blanc G."/>
            <person name="Agarkova I."/>
            <person name="Grimwood J."/>
            <person name="Kuo A."/>
            <person name="Brueggeman A."/>
            <person name="Dunigan D."/>
            <person name="Gurnon J."/>
            <person name="Ladunga I."/>
            <person name="Lindquist E."/>
            <person name="Lucas S."/>
            <person name="Pangilinan J."/>
            <person name="Proschold T."/>
            <person name="Salamov A."/>
            <person name="Schmutz J."/>
            <person name="Weeks D."/>
            <person name="Yamada T."/>
            <person name="Claverie J.M."/>
            <person name="Grigoriev I."/>
            <person name="Van Etten J."/>
            <person name="Lomsadze A."/>
            <person name="Borodovsky M."/>
        </authorList>
    </citation>
    <scope>NUCLEOTIDE SEQUENCE [LARGE SCALE GENOMIC DNA]</scope>
    <source>
        <strain evidence="8 9">C-169</strain>
    </source>
</reference>
<keyword evidence="9" id="KW-1185">Reference proteome</keyword>
<dbReference type="RefSeq" id="XP_005652146.1">
    <property type="nucleotide sequence ID" value="XM_005652089.1"/>
</dbReference>
<accession>I0ZAD3</accession>
<dbReference type="GeneID" id="17045617"/>
<evidence type="ECO:0000256" key="7">
    <source>
        <dbReference type="RuleBase" id="RU365065"/>
    </source>
</evidence>
<keyword evidence="5 7" id="KW-1133">Transmembrane helix</keyword>
<evidence type="ECO:0000256" key="4">
    <source>
        <dbReference type="ARBA" id="ARBA00022692"/>
    </source>
</evidence>
<dbReference type="CDD" id="cd17480">
    <property type="entry name" value="MFS_SLC40A1_like"/>
    <property type="match status" value="1"/>
</dbReference>
<feature type="transmembrane region" description="Helical" evidence="7">
    <location>
        <begin position="306"/>
        <end position="325"/>
    </location>
</feature>
<keyword evidence="3 7" id="KW-0813">Transport</keyword>
<evidence type="ECO:0000256" key="1">
    <source>
        <dbReference type="ARBA" id="ARBA00004141"/>
    </source>
</evidence>
<feature type="transmembrane region" description="Helical" evidence="7">
    <location>
        <begin position="398"/>
        <end position="419"/>
    </location>
</feature>
<comment type="caution">
    <text evidence="8">The sequence shown here is derived from an EMBL/GenBank/DDBJ whole genome shotgun (WGS) entry which is preliminary data.</text>
</comment>
<comment type="function">
    <text evidence="7">May be involved in iron transport and iron homeostasis.</text>
</comment>
<keyword evidence="4 7" id="KW-0812">Transmembrane</keyword>
<protein>
    <recommendedName>
        <fullName evidence="7">Solute carrier family 40 member</fullName>
    </recommendedName>
</protein>
<dbReference type="PANTHER" id="PTHR11660">
    <property type="entry name" value="SOLUTE CARRIER FAMILY 40 MEMBER"/>
    <property type="match status" value="1"/>
</dbReference>
<dbReference type="eggNOG" id="KOG2601">
    <property type="taxonomic scope" value="Eukaryota"/>
</dbReference>
<dbReference type="GO" id="GO:0016020">
    <property type="term" value="C:membrane"/>
    <property type="evidence" value="ECO:0007669"/>
    <property type="project" value="UniProtKB-SubCell"/>
</dbReference>
<evidence type="ECO:0000256" key="5">
    <source>
        <dbReference type="ARBA" id="ARBA00022989"/>
    </source>
</evidence>
<evidence type="ECO:0000313" key="8">
    <source>
        <dbReference type="EMBL" id="EIE27602.1"/>
    </source>
</evidence>
<feature type="transmembrane region" description="Helical" evidence="7">
    <location>
        <begin position="173"/>
        <end position="192"/>
    </location>
</feature>
<evidence type="ECO:0000313" key="9">
    <source>
        <dbReference type="Proteomes" id="UP000007264"/>
    </source>
</evidence>
<dbReference type="EMBL" id="AGSI01000001">
    <property type="protein sequence ID" value="EIE27602.1"/>
    <property type="molecule type" value="Genomic_DNA"/>
</dbReference>
<gene>
    <name evidence="8" type="ORF">COCSUDRAFT_55598</name>
</gene>
<name>I0ZAD3_COCSC</name>
<proteinExistence type="inferred from homology"/>
<keyword evidence="7" id="KW-0406">Ion transport</keyword>
<dbReference type="InterPro" id="IPR036259">
    <property type="entry name" value="MFS_trans_sf"/>
</dbReference>
<evidence type="ECO:0000256" key="3">
    <source>
        <dbReference type="ARBA" id="ARBA00022448"/>
    </source>
</evidence>
<dbReference type="OrthoDB" id="648861at2759"/>
<comment type="similarity">
    <text evidence="2 7">Belongs to the ferroportin (FP) (TC 2.A.100) family. SLC40A subfamily.</text>
</comment>
<dbReference type="GO" id="GO:0005381">
    <property type="term" value="F:iron ion transmembrane transporter activity"/>
    <property type="evidence" value="ECO:0007669"/>
    <property type="project" value="UniProtKB-UniRule"/>
</dbReference>
<dbReference type="Proteomes" id="UP000007264">
    <property type="component" value="Unassembled WGS sequence"/>
</dbReference>
<sequence length="448" mass="47774">MALYGSHFLSTWGQRMWEFAIGLILLELRPGSLALVSAFGLVDSGAQVIAGPHIGAYIDRTPRLAAACNMYILQNCGVALSASSALAASLVGSNAALFWPCAVLTIALGSASSVGCQGSALSVEREWTKALCPGDSTALTILNAGMRRIDLTCLIASPIMAGLLLTYGNLQVAILAVMAWNMFAWLPECWFLRMAQQLSPALREQELVESSSMAAGGSIEKLIKKSTTGWRTYARQEVFLAAVALALLYLTVMSFGLLMTAYMKWRGLPETVLSLYRGAGAVSGIASTFVFPMLKERIGLERAGALGICCQLVSLLAALAVSAALQSKAATHALALGLVASRFGLWTFDLCVSQLLQERVDSLELGVVNGVQSSLQSLLQSFSYLMGLFVWQPQRFEWLMAGSVGVVAVATALFCWFLATQVDFAAASSITNNAHGSLQPMASNTEQR</sequence>
<dbReference type="PANTHER" id="PTHR11660:SF57">
    <property type="entry name" value="SOLUTE CARRIER FAMILY 40 MEMBER"/>
    <property type="match status" value="1"/>
</dbReference>
<keyword evidence="6 7" id="KW-0472">Membrane</keyword>
<dbReference type="KEGG" id="csl:COCSUDRAFT_55598"/>
<organism evidence="8 9">
    <name type="scientific">Coccomyxa subellipsoidea (strain C-169)</name>
    <name type="common">Green microalga</name>
    <dbReference type="NCBI Taxonomy" id="574566"/>
    <lineage>
        <taxon>Eukaryota</taxon>
        <taxon>Viridiplantae</taxon>
        <taxon>Chlorophyta</taxon>
        <taxon>core chlorophytes</taxon>
        <taxon>Trebouxiophyceae</taxon>
        <taxon>Trebouxiophyceae incertae sedis</taxon>
        <taxon>Coccomyxaceae</taxon>
        <taxon>Coccomyxa</taxon>
        <taxon>Coccomyxa subellipsoidea</taxon>
    </lineage>
</organism>
<dbReference type="SUPFAM" id="SSF103473">
    <property type="entry name" value="MFS general substrate transporter"/>
    <property type="match status" value="1"/>
</dbReference>
<comment type="subcellular location">
    <subcellularLocation>
        <location evidence="1 7">Membrane</location>
        <topology evidence="1 7">Multi-pass membrane protein</topology>
    </subcellularLocation>
</comment>